<keyword evidence="1" id="KW-0732">Signal</keyword>
<evidence type="ECO:0000256" key="1">
    <source>
        <dbReference type="SAM" id="SignalP"/>
    </source>
</evidence>
<organism evidence="2 3">
    <name type="scientific">Aequorivita vitellina</name>
    <dbReference type="NCBI Taxonomy" id="2874475"/>
    <lineage>
        <taxon>Bacteria</taxon>
        <taxon>Pseudomonadati</taxon>
        <taxon>Bacteroidota</taxon>
        <taxon>Flavobacteriia</taxon>
        <taxon>Flavobacteriales</taxon>
        <taxon>Flavobacteriaceae</taxon>
        <taxon>Aequorivita</taxon>
    </lineage>
</organism>
<evidence type="ECO:0008006" key="4">
    <source>
        <dbReference type="Google" id="ProtNLM"/>
    </source>
</evidence>
<dbReference type="Proteomes" id="UP001139461">
    <property type="component" value="Unassembled WGS sequence"/>
</dbReference>
<protein>
    <recommendedName>
        <fullName evidence="4">DUF4476 domain-containing protein</fullName>
    </recommendedName>
</protein>
<evidence type="ECO:0000313" key="2">
    <source>
        <dbReference type="EMBL" id="MCG2417622.1"/>
    </source>
</evidence>
<accession>A0A9X1QUD4</accession>
<name>A0A9X1QUD4_9FLAO</name>
<comment type="caution">
    <text evidence="2">The sequence shown here is derived from an EMBL/GenBank/DDBJ whole genome shotgun (WGS) entry which is preliminary data.</text>
</comment>
<sequence>MTSNKNILFFLFFSILFSISAFSQKNESPGFGEKEKLNILIDSLKLDSTAINRIASKDTIISELYLTIKDSVKVPRIKRRLDSFLLDNYSETQLLMSLKMERLMGDNDRFEFIDSLSPNNSLRFETMEEFTEFFNKELNINFQSKRNDTID</sequence>
<dbReference type="AlphaFoldDB" id="A0A9X1QUD4"/>
<proteinExistence type="predicted"/>
<keyword evidence="3" id="KW-1185">Reference proteome</keyword>
<gene>
    <name evidence="2" type="ORF">K8089_01210</name>
</gene>
<reference evidence="2" key="1">
    <citation type="submission" date="2021-09" db="EMBL/GenBank/DDBJ databases">
        <title>Genome of Aequorivita sp. strain F47161.</title>
        <authorList>
            <person name="Wang Y."/>
        </authorList>
    </citation>
    <scope>NUCLEOTIDE SEQUENCE</scope>
    <source>
        <strain evidence="2">F47161</strain>
    </source>
</reference>
<dbReference type="RefSeq" id="WP_237601442.1">
    <property type="nucleotide sequence ID" value="NZ_JAIRBA010000002.1"/>
</dbReference>
<feature type="signal peptide" evidence="1">
    <location>
        <begin position="1"/>
        <end position="23"/>
    </location>
</feature>
<dbReference type="EMBL" id="JAIRBA010000002">
    <property type="protein sequence ID" value="MCG2417622.1"/>
    <property type="molecule type" value="Genomic_DNA"/>
</dbReference>
<feature type="chain" id="PRO_5040935810" description="DUF4476 domain-containing protein" evidence="1">
    <location>
        <begin position="24"/>
        <end position="151"/>
    </location>
</feature>
<evidence type="ECO:0000313" key="3">
    <source>
        <dbReference type="Proteomes" id="UP001139461"/>
    </source>
</evidence>